<gene>
    <name evidence="3" type="primary">LOC108621495</name>
</gene>
<accession>A0ABM1Q4F6</accession>
<protein>
    <submittedName>
        <fullName evidence="3">Uncharacterized protein LOC108621495</fullName>
    </submittedName>
</protein>
<organism evidence="2 3">
    <name type="scientific">Drosophila arizonae</name>
    <name type="common">Fruit fly</name>
    <dbReference type="NCBI Taxonomy" id="7263"/>
    <lineage>
        <taxon>Eukaryota</taxon>
        <taxon>Metazoa</taxon>
        <taxon>Ecdysozoa</taxon>
        <taxon>Arthropoda</taxon>
        <taxon>Hexapoda</taxon>
        <taxon>Insecta</taxon>
        <taxon>Pterygota</taxon>
        <taxon>Neoptera</taxon>
        <taxon>Endopterygota</taxon>
        <taxon>Diptera</taxon>
        <taxon>Brachycera</taxon>
        <taxon>Muscomorpha</taxon>
        <taxon>Ephydroidea</taxon>
        <taxon>Drosophilidae</taxon>
        <taxon>Drosophila</taxon>
    </lineage>
</organism>
<reference evidence="2" key="1">
    <citation type="journal article" date="1997" name="Nucleic Acids Res.">
        <title>tRNAscan-SE: a program for improved detection of transfer RNA genes in genomic sequence.</title>
        <authorList>
            <person name="Lowe T.M."/>
            <person name="Eddy S.R."/>
        </authorList>
    </citation>
    <scope>NUCLEOTIDE SEQUENCE [LARGE SCALE GENOMIC DNA]</scope>
</reference>
<dbReference type="Proteomes" id="UP000694904">
    <property type="component" value="Chromosome 2"/>
</dbReference>
<dbReference type="GeneID" id="108621495"/>
<reference evidence="3" key="3">
    <citation type="submission" date="2025-08" db="UniProtKB">
        <authorList>
            <consortium name="RefSeq"/>
        </authorList>
    </citation>
    <scope>IDENTIFICATION</scope>
    <source>
        <tissue evidence="3">Whole organism</tissue>
    </source>
</reference>
<sequence length="168" mass="19178">MLRSSRPKATFKPRKSLGFDSNNVNATSHIPLEVRDYGFVKVTNAGTPYIKKDSPIDSKSLMDRLKYTQGKMNTFGLAMSSSDNGDDFSDELIMGQPKQEMTFEMKRKLFHMAEFTITKGKKTSEMYHPRTESKLPKHSTRESQLKALKDMEEFCHAMNIKISKGFGH</sequence>
<evidence type="ECO:0000313" key="2">
    <source>
        <dbReference type="Proteomes" id="UP000694904"/>
    </source>
</evidence>
<keyword evidence="2" id="KW-1185">Reference proteome</keyword>
<name>A0ABM1Q4F6_DROAR</name>
<dbReference type="Pfam" id="PF04979">
    <property type="entry name" value="IPP-2"/>
    <property type="match status" value="1"/>
</dbReference>
<proteinExistence type="inferred from homology"/>
<evidence type="ECO:0000256" key="1">
    <source>
        <dbReference type="ARBA" id="ARBA00005472"/>
    </source>
</evidence>
<dbReference type="InterPro" id="IPR007062">
    <property type="entry name" value="PPI-2"/>
</dbReference>
<comment type="similarity">
    <text evidence="1">Belongs to the protein phosphatase inhibitor 2 family.</text>
</comment>
<dbReference type="RefSeq" id="XP_017874342.1">
    <property type="nucleotide sequence ID" value="XM_018018853.1"/>
</dbReference>
<reference evidence="2" key="2">
    <citation type="journal article" date="2016" name="G3 (Bethesda)">
        <title>Genome Evolution in Three Species of Cactophilic Drosophila.</title>
        <authorList>
            <person name="Sanchez-Flores A."/>
            <person name="Penazola F."/>
            <person name="Carpinteyro-Ponce J."/>
            <person name="Nazario-Yepiz N."/>
            <person name="Abreu-Goodger C."/>
            <person name="Machado C.A."/>
            <person name="Markow T.A."/>
        </authorList>
    </citation>
    <scope>NUCLEOTIDE SEQUENCE [LARGE SCALE GENOMIC DNA]</scope>
</reference>
<evidence type="ECO:0000313" key="3">
    <source>
        <dbReference type="RefSeq" id="XP_017874342.1"/>
    </source>
</evidence>